<sequence>MNDLNRVPDDSDDIVVDDMIEIEDEDESMPRREKKIIKSEFKHEELREIGSMAIWTLSSWKAGNGVENLRDNSMATYWQSDGTLPHLVNIQFPKKVSVVQISIWLDYKNDESYTPNKITIRAGTNFGDLQDLRTVDIEDPYGWVDVQLSGDHTLTTSRPVGAHIFQISIKSNQQNGKDTHVRQIKIFAPKLPLFRDDSDDEDIPFFSSLEFLMHTTVR</sequence>
<organism evidence="8 9">
    <name type="scientific">Gigaspora rosea</name>
    <dbReference type="NCBI Taxonomy" id="44941"/>
    <lineage>
        <taxon>Eukaryota</taxon>
        <taxon>Fungi</taxon>
        <taxon>Fungi incertae sedis</taxon>
        <taxon>Mucoromycota</taxon>
        <taxon>Glomeromycotina</taxon>
        <taxon>Glomeromycetes</taxon>
        <taxon>Diversisporales</taxon>
        <taxon>Gigasporaceae</taxon>
        <taxon>Gigaspora</taxon>
    </lineage>
</organism>
<accession>A0A397VEF7</accession>
<dbReference type="InterPro" id="IPR004939">
    <property type="entry name" value="APC_su10/DOC_dom"/>
</dbReference>
<dbReference type="SMART" id="SM01337">
    <property type="entry name" value="APC10"/>
    <property type="match status" value="1"/>
</dbReference>
<evidence type="ECO:0000256" key="6">
    <source>
        <dbReference type="PIRNR" id="PIRNR028841"/>
    </source>
</evidence>
<dbReference type="GO" id="GO:0051301">
    <property type="term" value="P:cell division"/>
    <property type="evidence" value="ECO:0007669"/>
    <property type="project" value="UniProtKB-KW"/>
</dbReference>
<keyword evidence="4 6" id="KW-0833">Ubl conjugation pathway</keyword>
<dbReference type="GO" id="GO:0005680">
    <property type="term" value="C:anaphase-promoting complex"/>
    <property type="evidence" value="ECO:0007669"/>
    <property type="project" value="InterPro"/>
</dbReference>
<evidence type="ECO:0000259" key="7">
    <source>
        <dbReference type="PROSITE" id="PS51284"/>
    </source>
</evidence>
<comment type="caution">
    <text evidence="8">The sequence shown here is derived from an EMBL/GenBank/DDBJ whole genome shotgun (WGS) entry which is preliminary data.</text>
</comment>
<proteinExistence type="inferred from homology"/>
<dbReference type="PANTHER" id="PTHR12936">
    <property type="entry name" value="ANAPHASE-PROMOTING COMPLEX 10"/>
    <property type="match status" value="1"/>
</dbReference>
<comment type="function">
    <text evidence="6">Component of the anaphase promoting complex/cyclosome (APC/C), a cell cycle-regulated E3 ubiquitin-protein ligase complex that controls progression through mitosis and the G1 phase of the cell cycle.</text>
</comment>
<evidence type="ECO:0000256" key="4">
    <source>
        <dbReference type="ARBA" id="ARBA00022786"/>
    </source>
</evidence>
<feature type="domain" description="DOC" evidence="7">
    <location>
        <begin position="25"/>
        <end position="213"/>
    </location>
</feature>
<evidence type="ECO:0000313" key="8">
    <source>
        <dbReference type="EMBL" id="RIB20855.1"/>
    </source>
</evidence>
<dbReference type="CDD" id="cd08366">
    <property type="entry name" value="APC10"/>
    <property type="match status" value="1"/>
</dbReference>
<dbReference type="SUPFAM" id="SSF49785">
    <property type="entry name" value="Galactose-binding domain-like"/>
    <property type="match status" value="1"/>
</dbReference>
<dbReference type="PROSITE" id="PS51284">
    <property type="entry name" value="DOC"/>
    <property type="match status" value="1"/>
</dbReference>
<keyword evidence="5 6" id="KW-0131">Cell cycle</keyword>
<protein>
    <recommendedName>
        <fullName evidence="6">Anaphase-promoting complex subunit 10</fullName>
    </recommendedName>
</protein>
<dbReference type="OrthoDB" id="24948at2759"/>
<dbReference type="Gene3D" id="2.60.120.260">
    <property type="entry name" value="Galactose-binding domain-like"/>
    <property type="match status" value="1"/>
</dbReference>
<dbReference type="EMBL" id="QKWP01000395">
    <property type="protein sequence ID" value="RIB20855.1"/>
    <property type="molecule type" value="Genomic_DNA"/>
</dbReference>
<dbReference type="GO" id="GO:0070979">
    <property type="term" value="P:protein K11-linked ubiquitination"/>
    <property type="evidence" value="ECO:0007669"/>
    <property type="project" value="TreeGrafter"/>
</dbReference>
<dbReference type="GO" id="GO:0031145">
    <property type="term" value="P:anaphase-promoting complex-dependent catabolic process"/>
    <property type="evidence" value="ECO:0007669"/>
    <property type="project" value="InterPro"/>
</dbReference>
<name>A0A397VEF7_9GLOM</name>
<dbReference type="Proteomes" id="UP000266673">
    <property type="component" value="Unassembled WGS sequence"/>
</dbReference>
<keyword evidence="2 6" id="KW-0132">Cell division</keyword>
<evidence type="ECO:0000256" key="5">
    <source>
        <dbReference type="ARBA" id="ARBA00023306"/>
    </source>
</evidence>
<dbReference type="AlphaFoldDB" id="A0A397VEF7"/>
<evidence type="ECO:0000256" key="1">
    <source>
        <dbReference type="ARBA" id="ARBA00006762"/>
    </source>
</evidence>
<dbReference type="InterPro" id="IPR008979">
    <property type="entry name" value="Galactose-bd-like_sf"/>
</dbReference>
<keyword evidence="9" id="KW-1185">Reference proteome</keyword>
<dbReference type="STRING" id="44941.A0A397VEF7"/>
<evidence type="ECO:0000313" key="9">
    <source>
        <dbReference type="Proteomes" id="UP000266673"/>
    </source>
</evidence>
<evidence type="ECO:0000256" key="3">
    <source>
        <dbReference type="ARBA" id="ARBA00022776"/>
    </source>
</evidence>
<comment type="similarity">
    <text evidence="1 6">Belongs to the APC10 family.</text>
</comment>
<evidence type="ECO:0000256" key="2">
    <source>
        <dbReference type="ARBA" id="ARBA00022618"/>
    </source>
</evidence>
<dbReference type="PIRSF" id="PIRSF028841">
    <property type="entry name" value="APC10_sub"/>
    <property type="match status" value="1"/>
</dbReference>
<reference evidence="8 9" key="1">
    <citation type="submission" date="2018-06" db="EMBL/GenBank/DDBJ databases">
        <title>Comparative genomics reveals the genomic features of Rhizophagus irregularis, R. cerebriforme, R. diaphanum and Gigaspora rosea, and their symbiotic lifestyle signature.</title>
        <authorList>
            <person name="Morin E."/>
            <person name="San Clemente H."/>
            <person name="Chen E.C.H."/>
            <person name="De La Providencia I."/>
            <person name="Hainaut M."/>
            <person name="Kuo A."/>
            <person name="Kohler A."/>
            <person name="Murat C."/>
            <person name="Tang N."/>
            <person name="Roy S."/>
            <person name="Loubradou J."/>
            <person name="Henrissat B."/>
            <person name="Grigoriev I.V."/>
            <person name="Corradi N."/>
            <person name="Roux C."/>
            <person name="Martin F.M."/>
        </authorList>
    </citation>
    <scope>NUCLEOTIDE SEQUENCE [LARGE SCALE GENOMIC DNA]</scope>
    <source>
        <strain evidence="8 9">DAOM 194757</strain>
    </source>
</reference>
<keyword evidence="3 6" id="KW-0498">Mitosis</keyword>
<gene>
    <name evidence="8" type="ORF">C2G38_2178293</name>
</gene>
<dbReference type="InterPro" id="IPR016901">
    <property type="entry name" value="APC10/Doc1"/>
</dbReference>
<dbReference type="Pfam" id="PF03256">
    <property type="entry name" value="ANAPC10"/>
    <property type="match status" value="1"/>
</dbReference>
<dbReference type="PANTHER" id="PTHR12936:SF0">
    <property type="entry name" value="ANAPHASE-PROMOTING COMPLEX SUBUNIT 10"/>
    <property type="match status" value="1"/>
</dbReference>